<dbReference type="RefSeq" id="WP_002640244.1">
    <property type="nucleotide sequence ID" value="NZ_CP012109.1"/>
</dbReference>
<organism evidence="2 3">
    <name type="scientific">Pseudomyxococcus hansupus</name>
    <dbReference type="NCBI Taxonomy" id="1297742"/>
    <lineage>
        <taxon>Bacteria</taxon>
        <taxon>Pseudomonadati</taxon>
        <taxon>Myxococcota</taxon>
        <taxon>Myxococcia</taxon>
        <taxon>Myxococcales</taxon>
        <taxon>Cystobacterineae</taxon>
        <taxon>Myxococcaceae</taxon>
        <taxon>Pseudomyxococcus</taxon>
    </lineage>
</organism>
<evidence type="ECO:0008006" key="4">
    <source>
        <dbReference type="Google" id="ProtNLM"/>
    </source>
</evidence>
<name>A0A0H4WTV8_9BACT</name>
<dbReference type="AlphaFoldDB" id="A0A0H4WTV8"/>
<keyword evidence="1" id="KW-0812">Transmembrane</keyword>
<evidence type="ECO:0000313" key="3">
    <source>
        <dbReference type="Proteomes" id="UP000009026"/>
    </source>
</evidence>
<accession>A0A0H4WTV8</accession>
<dbReference type="Pfam" id="PF06993">
    <property type="entry name" value="DUF1304"/>
    <property type="match status" value="1"/>
</dbReference>
<dbReference type="EMBL" id="CP012109">
    <property type="protein sequence ID" value="AKQ66901.1"/>
    <property type="molecule type" value="Genomic_DNA"/>
</dbReference>
<keyword evidence="3" id="KW-1185">Reference proteome</keyword>
<dbReference type="InterPro" id="IPR009732">
    <property type="entry name" value="DUF1304"/>
</dbReference>
<dbReference type="OrthoDB" id="9803832at2"/>
<evidence type="ECO:0000313" key="2">
    <source>
        <dbReference type="EMBL" id="AKQ66901.1"/>
    </source>
</evidence>
<dbReference type="eggNOG" id="COG3759">
    <property type="taxonomic scope" value="Bacteria"/>
</dbReference>
<protein>
    <recommendedName>
        <fullName evidence="4">DUF1304 domain-containing protein</fullName>
    </recommendedName>
</protein>
<gene>
    <name evidence="2" type="ORF">A176_003813</name>
</gene>
<feature type="transmembrane region" description="Helical" evidence="1">
    <location>
        <begin position="110"/>
        <end position="127"/>
    </location>
</feature>
<dbReference type="STRING" id="1297742.A176_003813"/>
<reference evidence="2 3" key="1">
    <citation type="journal article" date="2016" name="PLoS ONE">
        <title>Complete Genome Sequence and Comparative Genomics of a Novel Myxobacterium Myxococcus hansupus.</title>
        <authorList>
            <person name="Sharma G."/>
            <person name="Narwani T."/>
            <person name="Subramanian S."/>
        </authorList>
    </citation>
    <scope>NUCLEOTIDE SEQUENCE [LARGE SCALE GENOMIC DNA]</scope>
    <source>
        <strain evidence="3">mixupus</strain>
    </source>
</reference>
<keyword evidence="1" id="KW-0472">Membrane</keyword>
<feature type="transmembrane region" description="Helical" evidence="1">
    <location>
        <begin position="6"/>
        <end position="27"/>
    </location>
</feature>
<dbReference type="Proteomes" id="UP000009026">
    <property type="component" value="Chromosome"/>
</dbReference>
<sequence length="129" mass="13790">MSPLAQLFAVAAALIHVLFFVMESIVFSQPKVWRRFGLKSQADADIVKPMALNQGFYNLFLALGVLVGIALVHTGEVASGVTAVVFGCACMLLAAVVLVSSNRRFFKASLIQGTLPLLALAFITAHLRA</sequence>
<feature type="transmembrane region" description="Helical" evidence="1">
    <location>
        <begin position="78"/>
        <end position="98"/>
    </location>
</feature>
<feature type="transmembrane region" description="Helical" evidence="1">
    <location>
        <begin position="55"/>
        <end position="72"/>
    </location>
</feature>
<dbReference type="KEGG" id="mym:A176_003813"/>
<proteinExistence type="predicted"/>
<evidence type="ECO:0000256" key="1">
    <source>
        <dbReference type="SAM" id="Phobius"/>
    </source>
</evidence>
<dbReference type="PATRIC" id="fig|1297742.4.peg.3856"/>
<keyword evidence="1" id="KW-1133">Transmembrane helix</keyword>